<evidence type="ECO:0000256" key="6">
    <source>
        <dbReference type="ARBA" id="ARBA00023004"/>
    </source>
</evidence>
<dbReference type="OrthoDB" id="9810782at2"/>
<keyword evidence="14" id="KW-1185">Reference proteome</keyword>
<dbReference type="SUPFAM" id="SSF54292">
    <property type="entry name" value="2Fe-2S ferredoxin-like"/>
    <property type="match status" value="1"/>
</dbReference>
<accession>A0A1T2LBT3</accession>
<evidence type="ECO:0000256" key="8">
    <source>
        <dbReference type="ARBA" id="ARBA00026021"/>
    </source>
</evidence>
<dbReference type="GO" id="GO:0042773">
    <property type="term" value="P:ATP synthesis coupled electron transport"/>
    <property type="evidence" value="ECO:0007669"/>
    <property type="project" value="InterPro"/>
</dbReference>
<evidence type="ECO:0000256" key="10">
    <source>
        <dbReference type="ARBA" id="ARBA00032783"/>
    </source>
</evidence>
<dbReference type="Pfam" id="PF13510">
    <property type="entry name" value="Fer2_4"/>
    <property type="match status" value="1"/>
</dbReference>
<dbReference type="GO" id="GO:0008137">
    <property type="term" value="F:NADH dehydrogenase (ubiquinone) activity"/>
    <property type="evidence" value="ECO:0007669"/>
    <property type="project" value="InterPro"/>
</dbReference>
<gene>
    <name evidence="13" type="ORF">BOW52_03405</name>
</gene>
<keyword evidence="5" id="KW-0479">Metal-binding</keyword>
<keyword evidence="4" id="KW-0004">4Fe-4S</keyword>
<comment type="cofactor">
    <cofactor evidence="1">
        <name>[4Fe-4S] cluster</name>
        <dbReference type="ChEBI" id="CHEBI:49883"/>
    </cofactor>
</comment>
<evidence type="ECO:0000256" key="9">
    <source>
        <dbReference type="ARBA" id="ARBA00031577"/>
    </source>
</evidence>
<reference evidence="13 14" key="1">
    <citation type="submission" date="2016-11" db="EMBL/GenBank/DDBJ databases">
        <title>Mixed transmission modes and dynamic genome evolution in an obligate animal-bacterial symbiosis.</title>
        <authorList>
            <person name="Russell S.L."/>
            <person name="Corbett-Detig R.B."/>
            <person name="Cavanaugh C.M."/>
        </authorList>
    </citation>
    <scope>NUCLEOTIDE SEQUENCE [LARGE SCALE GENOMIC DNA]</scope>
    <source>
        <strain evidence="13">Sp-SM6</strain>
    </source>
</reference>
<dbReference type="InterPro" id="IPR019574">
    <property type="entry name" value="NADH_UbQ_OxRdtase_Gsu_4Fe4S-bd"/>
</dbReference>
<protein>
    <recommendedName>
        <fullName evidence="3">NADH-quinone oxidoreductase subunit G</fullName>
    </recommendedName>
    <alternativeName>
        <fullName evidence="9">NADH dehydrogenase I subunit G</fullName>
    </alternativeName>
    <alternativeName>
        <fullName evidence="10">NDH-1 subunit G</fullName>
    </alternativeName>
</protein>
<dbReference type="SMART" id="SM00929">
    <property type="entry name" value="NADH-G_4Fe-4S_3"/>
    <property type="match status" value="1"/>
</dbReference>
<dbReference type="Pfam" id="PF10588">
    <property type="entry name" value="NADH-G_4Fe-4S_3"/>
    <property type="match status" value="1"/>
</dbReference>
<organism evidence="13 14">
    <name type="scientific">Solemya elarraichensis gill symbiont</name>
    <dbReference type="NCBI Taxonomy" id="1918949"/>
    <lineage>
        <taxon>Bacteria</taxon>
        <taxon>Pseudomonadati</taxon>
        <taxon>Pseudomonadota</taxon>
        <taxon>Gammaproteobacteria</taxon>
        <taxon>sulfur-oxidizing symbionts</taxon>
    </lineage>
</organism>
<dbReference type="PROSITE" id="PS51839">
    <property type="entry name" value="4FE4S_HC3"/>
    <property type="match status" value="1"/>
</dbReference>
<evidence type="ECO:0000256" key="7">
    <source>
        <dbReference type="ARBA" id="ARBA00023014"/>
    </source>
</evidence>
<dbReference type="InterPro" id="IPR001041">
    <property type="entry name" value="2Fe-2S_ferredoxin-type"/>
</dbReference>
<dbReference type="RefSeq" id="WP_078476449.1">
    <property type="nucleotide sequence ID" value="NZ_MPRK01000040.1"/>
</dbReference>
<evidence type="ECO:0000256" key="5">
    <source>
        <dbReference type="ARBA" id="ARBA00022723"/>
    </source>
</evidence>
<comment type="caution">
    <text evidence="13">The sequence shown here is derived from an EMBL/GenBank/DDBJ whole genome shotgun (WGS) entry which is preliminary data.</text>
</comment>
<dbReference type="InterPro" id="IPR000283">
    <property type="entry name" value="NADH_UbQ_OxRdtase_75kDa_su_CS"/>
</dbReference>
<dbReference type="EMBL" id="MPRK01000040">
    <property type="protein sequence ID" value="OOZ42406.1"/>
    <property type="molecule type" value="Genomic_DNA"/>
</dbReference>
<sequence>MNMSFILDGKNIPFKEGDTIMDAALNADTYIPHLCHDPEFVPHGSCRVCLVSCNGRYVSACTQPAVDGSEVESNTEAVNSIRRELVAMLFAEGVHICPACEKSGSCKLQAVAYYVGLLTPRYEHFNPPGRLDASHPDMIIDFNRCILCELCVRASRDMDGKRVFSISGRGSEASLVINSESGKLGDSLFDVSDRAADICPVGALLPKHKGYEVPIGQRRYDITAIDGAAAREPVKKSGKSDD</sequence>
<keyword evidence="6" id="KW-0408">Iron</keyword>
<evidence type="ECO:0000259" key="11">
    <source>
        <dbReference type="PROSITE" id="PS51085"/>
    </source>
</evidence>
<evidence type="ECO:0000256" key="3">
    <source>
        <dbReference type="ARBA" id="ARBA00019902"/>
    </source>
</evidence>
<dbReference type="Pfam" id="PF22117">
    <property type="entry name" value="Fer4_Nqo3"/>
    <property type="match status" value="1"/>
</dbReference>
<dbReference type="InterPro" id="IPR036010">
    <property type="entry name" value="2Fe-2S_ferredoxin-like_sf"/>
</dbReference>
<evidence type="ECO:0000256" key="4">
    <source>
        <dbReference type="ARBA" id="ARBA00022485"/>
    </source>
</evidence>
<dbReference type="Gene3D" id="3.30.70.20">
    <property type="match status" value="1"/>
</dbReference>
<dbReference type="GO" id="GO:0051539">
    <property type="term" value="F:4 iron, 4 sulfur cluster binding"/>
    <property type="evidence" value="ECO:0007669"/>
    <property type="project" value="UniProtKB-KW"/>
</dbReference>
<dbReference type="PROSITE" id="PS51085">
    <property type="entry name" value="2FE2S_FER_2"/>
    <property type="match status" value="1"/>
</dbReference>
<keyword evidence="7" id="KW-0411">Iron-sulfur</keyword>
<dbReference type="CDD" id="cd00207">
    <property type="entry name" value="fer2"/>
    <property type="match status" value="1"/>
</dbReference>
<dbReference type="GO" id="GO:0016491">
    <property type="term" value="F:oxidoreductase activity"/>
    <property type="evidence" value="ECO:0007669"/>
    <property type="project" value="InterPro"/>
</dbReference>
<evidence type="ECO:0000313" key="14">
    <source>
        <dbReference type="Proteomes" id="UP000190198"/>
    </source>
</evidence>
<dbReference type="PIRSF" id="PIRSF000309">
    <property type="entry name" value="NAD_red_hyd_HoxU"/>
    <property type="match status" value="1"/>
</dbReference>
<dbReference type="GO" id="GO:0016020">
    <property type="term" value="C:membrane"/>
    <property type="evidence" value="ECO:0007669"/>
    <property type="project" value="InterPro"/>
</dbReference>
<dbReference type="PROSITE" id="PS00642">
    <property type="entry name" value="COMPLEX1_75K_2"/>
    <property type="match status" value="1"/>
</dbReference>
<evidence type="ECO:0000256" key="1">
    <source>
        <dbReference type="ARBA" id="ARBA00001966"/>
    </source>
</evidence>
<dbReference type="Proteomes" id="UP000190198">
    <property type="component" value="Unassembled WGS sequence"/>
</dbReference>
<evidence type="ECO:0000313" key="13">
    <source>
        <dbReference type="EMBL" id="OOZ42406.1"/>
    </source>
</evidence>
<evidence type="ECO:0000259" key="12">
    <source>
        <dbReference type="PROSITE" id="PS51839"/>
    </source>
</evidence>
<comment type="similarity">
    <text evidence="2">Belongs to the complex I 75 kDa subunit family.</text>
</comment>
<proteinExistence type="inferred from homology"/>
<dbReference type="InterPro" id="IPR016214">
    <property type="entry name" value="NAD-red_Hydgase_HoxS_gsu"/>
</dbReference>
<dbReference type="AlphaFoldDB" id="A0A1T2LBT3"/>
<comment type="subunit">
    <text evidence="8">Composed of 13 different subunits. Subunits NuoCD, E, F, and G constitute the peripheral sector of the complex.</text>
</comment>
<feature type="domain" description="2Fe-2S ferredoxin-type" evidence="11">
    <location>
        <begin position="1"/>
        <end position="77"/>
    </location>
</feature>
<evidence type="ECO:0000256" key="2">
    <source>
        <dbReference type="ARBA" id="ARBA00005404"/>
    </source>
</evidence>
<dbReference type="GO" id="GO:0046872">
    <property type="term" value="F:metal ion binding"/>
    <property type="evidence" value="ECO:0007669"/>
    <property type="project" value="UniProtKB-KW"/>
</dbReference>
<dbReference type="Gene3D" id="3.10.20.740">
    <property type="match status" value="1"/>
</dbReference>
<feature type="domain" description="4Fe-4S His(Cys)3-ligated-type" evidence="12">
    <location>
        <begin position="77"/>
        <end position="116"/>
    </location>
</feature>
<dbReference type="InterPro" id="IPR054351">
    <property type="entry name" value="NADH_UbQ_OxRdtase_ferredoxin"/>
</dbReference>
<name>A0A1T2LBT3_9GAMM</name>